<proteinExistence type="predicted"/>
<evidence type="ECO:0000313" key="3">
    <source>
        <dbReference type="Proteomes" id="UP000199249"/>
    </source>
</evidence>
<gene>
    <name evidence="2" type="ORF">SAMN04488069_1255</name>
</gene>
<dbReference type="AlphaFoldDB" id="A0A1H3P8W1"/>
<evidence type="ECO:0000256" key="1">
    <source>
        <dbReference type="SAM" id="MobiDB-lite"/>
    </source>
</evidence>
<protein>
    <recommendedName>
        <fullName evidence="4">Phage tail tube protein, GTA-gp10</fullName>
    </recommendedName>
</protein>
<evidence type="ECO:0000313" key="2">
    <source>
        <dbReference type="EMBL" id="SDY97527.1"/>
    </source>
</evidence>
<accession>A0A1H3P8W1</accession>
<evidence type="ECO:0008006" key="4">
    <source>
        <dbReference type="Google" id="ProtNLM"/>
    </source>
</evidence>
<name>A0A1H3P8W1_9BACT</name>
<dbReference type="Proteomes" id="UP000199249">
    <property type="component" value="Unassembled WGS sequence"/>
</dbReference>
<feature type="region of interest" description="Disordered" evidence="1">
    <location>
        <begin position="111"/>
        <end position="130"/>
    </location>
</feature>
<reference evidence="3" key="1">
    <citation type="submission" date="2016-10" db="EMBL/GenBank/DDBJ databases">
        <authorList>
            <person name="Varghese N."/>
            <person name="Submissions S."/>
        </authorList>
    </citation>
    <scope>NUCLEOTIDE SEQUENCE [LARGE SCALE GENOMIC DNA]</scope>
    <source>
        <strain evidence="3">CGMCC 1.8975</strain>
    </source>
</reference>
<dbReference type="OrthoDB" id="9938081at2"/>
<dbReference type="RefSeq" id="WP_092743859.1">
    <property type="nucleotide sequence ID" value="NZ_FNOV01000025.1"/>
</dbReference>
<dbReference type="STRING" id="651662.SAMN04488069_1255"/>
<organism evidence="2 3">
    <name type="scientific">Hymenobacter psychrophilus</name>
    <dbReference type="NCBI Taxonomy" id="651662"/>
    <lineage>
        <taxon>Bacteria</taxon>
        <taxon>Pseudomonadati</taxon>
        <taxon>Bacteroidota</taxon>
        <taxon>Cytophagia</taxon>
        <taxon>Cytophagales</taxon>
        <taxon>Hymenobacteraceae</taxon>
        <taxon>Hymenobacter</taxon>
    </lineage>
</organism>
<feature type="compositionally biased region" description="Pro residues" evidence="1">
    <location>
        <begin position="111"/>
        <end position="123"/>
    </location>
</feature>
<dbReference type="EMBL" id="FNOV01000025">
    <property type="protein sequence ID" value="SDY97527.1"/>
    <property type="molecule type" value="Genomic_DNA"/>
</dbReference>
<sequence>MHDLNIRGYGRLHIGGQERPLHWGTYQARTYCELAGIELDAYQQAVADLFSQGGLTATVALSGLVYSALRAGSRRDGQEPDFTPDDVLFWVDEADAAELGKAFAVLAALAPPPADVPGKPAGPKPRATKS</sequence>
<keyword evidence="3" id="KW-1185">Reference proteome</keyword>